<keyword evidence="1" id="KW-1133">Transmembrane helix</keyword>
<dbReference type="PANTHER" id="PTHR32251:SF23">
    <property type="entry name" value="3-OXO-5-ALPHA-STEROID 4-DEHYDROGENASE (DUF1295)"/>
    <property type="match status" value="1"/>
</dbReference>
<dbReference type="Proteomes" id="UP001140453">
    <property type="component" value="Unassembled WGS sequence"/>
</dbReference>
<comment type="caution">
    <text evidence="2">The sequence shown here is derived from an EMBL/GenBank/DDBJ whole genome shotgun (WGS) entry which is preliminary data.</text>
</comment>
<organism evidence="2 3">
    <name type="scientific">Gnomoniopsis smithogilvyi</name>
    <dbReference type="NCBI Taxonomy" id="1191159"/>
    <lineage>
        <taxon>Eukaryota</taxon>
        <taxon>Fungi</taxon>
        <taxon>Dikarya</taxon>
        <taxon>Ascomycota</taxon>
        <taxon>Pezizomycotina</taxon>
        <taxon>Sordariomycetes</taxon>
        <taxon>Sordariomycetidae</taxon>
        <taxon>Diaporthales</taxon>
        <taxon>Gnomoniaceae</taxon>
        <taxon>Gnomoniopsis</taxon>
    </lineage>
</organism>
<dbReference type="GO" id="GO:0016020">
    <property type="term" value="C:membrane"/>
    <property type="evidence" value="ECO:0007669"/>
    <property type="project" value="TreeGrafter"/>
</dbReference>
<feature type="transmembrane region" description="Helical" evidence="1">
    <location>
        <begin position="53"/>
        <end position="71"/>
    </location>
</feature>
<reference evidence="2" key="1">
    <citation type="submission" date="2022-10" db="EMBL/GenBank/DDBJ databases">
        <title>Tapping the CABI collections for fungal endophytes: first genome assemblies for Collariella, Neodidymelliopsis, Ascochyta clinopodiicola, Didymella pomorum, Didymosphaeria variabile, Neocosmospora piperis and Neocucurbitaria cava.</title>
        <authorList>
            <person name="Hill R."/>
        </authorList>
    </citation>
    <scope>NUCLEOTIDE SEQUENCE</scope>
    <source>
        <strain evidence="2">IMI 355082</strain>
    </source>
</reference>
<evidence type="ECO:0000313" key="3">
    <source>
        <dbReference type="Proteomes" id="UP001140453"/>
    </source>
</evidence>
<evidence type="ECO:0000256" key="1">
    <source>
        <dbReference type="SAM" id="Phobius"/>
    </source>
</evidence>
<evidence type="ECO:0000313" key="2">
    <source>
        <dbReference type="EMBL" id="KAJ4391403.1"/>
    </source>
</evidence>
<keyword evidence="1" id="KW-0472">Membrane</keyword>
<feature type="transmembrane region" description="Helical" evidence="1">
    <location>
        <begin position="149"/>
        <end position="178"/>
    </location>
</feature>
<dbReference type="AlphaFoldDB" id="A0A9W8YTY4"/>
<dbReference type="EMBL" id="JAPEVB010000003">
    <property type="protein sequence ID" value="KAJ4391403.1"/>
    <property type="molecule type" value="Genomic_DNA"/>
</dbReference>
<name>A0A9W8YTY4_9PEZI</name>
<dbReference type="Pfam" id="PF06966">
    <property type="entry name" value="DUF1295"/>
    <property type="match status" value="1"/>
</dbReference>
<keyword evidence="3" id="KW-1185">Reference proteome</keyword>
<sequence>MAVPTLLRFEDCASWAKTVEPYIPQLYELPSKVVDVVQGRQDLLNLYTQTNPLISGFAISVALGGVFLVVAEFNKNYSQVDRCWSILPTFYIAHFDLWARLAGVPSQRIDAILVFGIAWSARLTYNYWRKGGYTVGSEDYRWEIIQKHIPVWAFKLLNVTFISFMQSVILFLLAAPVYPILLTTQFRPDLGASDVAFLAWELLLVASEWVSDGQQWDFHIAKQTYQKTATIPQGWKVDDLNRGFLTSGLWKYSRHPNFAAEQTIWLSLYIWSAISTNTTFTWASAGVINLIWIFASSTILTEWISAGKYPEYKEYQRQVGKFMPMSIGGYQPPAIAPAKAKNLGKTKKT</sequence>
<protein>
    <recommendedName>
        <fullName evidence="4">DUF1295 domain-containing protein</fullName>
    </recommendedName>
</protein>
<dbReference type="Gene3D" id="1.20.120.1630">
    <property type="match status" value="1"/>
</dbReference>
<dbReference type="InterPro" id="IPR010721">
    <property type="entry name" value="UstE-like"/>
</dbReference>
<proteinExistence type="predicted"/>
<accession>A0A9W8YTY4</accession>
<dbReference type="OrthoDB" id="201504at2759"/>
<keyword evidence="1" id="KW-0812">Transmembrane</keyword>
<dbReference type="PANTHER" id="PTHR32251">
    <property type="entry name" value="3-OXO-5-ALPHA-STEROID 4-DEHYDROGENASE"/>
    <property type="match status" value="1"/>
</dbReference>
<gene>
    <name evidence="2" type="ORF">N0V93_005020</name>
</gene>
<evidence type="ECO:0008006" key="4">
    <source>
        <dbReference type="Google" id="ProtNLM"/>
    </source>
</evidence>